<dbReference type="GO" id="GO:0016491">
    <property type="term" value="F:oxidoreductase activity"/>
    <property type="evidence" value="ECO:0007669"/>
    <property type="project" value="UniProtKB-KW"/>
</dbReference>
<dbReference type="Proteomes" id="UP001585053">
    <property type="component" value="Unassembled WGS sequence"/>
</dbReference>
<dbReference type="InterPro" id="IPR002938">
    <property type="entry name" value="FAD-bd"/>
</dbReference>
<evidence type="ECO:0000313" key="4">
    <source>
        <dbReference type="EMBL" id="MYR32477.1"/>
    </source>
</evidence>
<comment type="caution">
    <text evidence="4">The sequence shown here is derived from an EMBL/GenBank/DDBJ whole genome shotgun (WGS) entry which is preliminary data.</text>
</comment>
<keyword evidence="6" id="KW-1185">Reference proteome</keyword>
<proteinExistence type="predicted"/>
<dbReference type="Pfam" id="PF01494">
    <property type="entry name" value="FAD_binding_3"/>
    <property type="match status" value="1"/>
</dbReference>
<dbReference type="Gene3D" id="3.50.50.60">
    <property type="entry name" value="FAD/NAD(P)-binding domain"/>
    <property type="match status" value="2"/>
</dbReference>
<name>A0A7K2IRL9_9ACTN</name>
<evidence type="ECO:0000259" key="2">
    <source>
        <dbReference type="Pfam" id="PF01494"/>
    </source>
</evidence>
<dbReference type="PANTHER" id="PTHR43476">
    <property type="entry name" value="3-(3-HYDROXY-PHENYL)PROPIONATE/3-HYDROXYCINNAMIC ACID HYDROXYLASE"/>
    <property type="match status" value="1"/>
</dbReference>
<dbReference type="InterPro" id="IPR036188">
    <property type="entry name" value="FAD/NAD-bd_sf"/>
</dbReference>
<dbReference type="RefSeq" id="WP_041561740.1">
    <property type="nucleotide sequence ID" value="NZ_JAYMRS010000011.1"/>
</dbReference>
<dbReference type="PRINTS" id="PR00420">
    <property type="entry name" value="RNGMNOXGNASE"/>
</dbReference>
<dbReference type="InterPro" id="IPR050631">
    <property type="entry name" value="PheA/TfdB_FAD_monoxygenase"/>
</dbReference>
<accession>A0A7K2IRL9</accession>
<sequence length="408" mass="45522">MTRTTCCVIGGGPAGIVLGLLLARCGVEVTVLEKHRDFLRDFRGDTVHPSTLRLLDELGLSEEFSRLPQRRLDRARLPVGVEDRWVTLADFTQLPAPYDHIAMVPQWDLLDLLAGAAAEEPGFTLRMNTEATSFIEEGGRINGVRYRTRDGETGEIRATITVACDGRDSLARGLSGLGLRDFSAPMDVQWFRLPRHDDDPDGGIGRMSEGRFSLLIDRGDYYQAAAIIPKGTDSRNRSHPLEEFNETLVRQFPWLEGRSLVADWDDVKLLDVRVDRLRRWHTPGLLCIGDAAHAMSPVGGIGINLAIQDAVATARHLQAPLRRGRVTRDDVAAVQRRRQPVTVLVQGFQRVAHRRVILPALEGRLDLRSTEPPAPLRVVEHLPWARRVPAYFLGYGALRERPPAAAMR</sequence>
<keyword evidence="1" id="KW-0560">Oxidoreductase</keyword>
<dbReference type="Proteomes" id="UP000467124">
    <property type="component" value="Unassembled WGS sequence"/>
</dbReference>
<dbReference type="GO" id="GO:0071949">
    <property type="term" value="F:FAD binding"/>
    <property type="evidence" value="ECO:0007669"/>
    <property type="project" value="InterPro"/>
</dbReference>
<dbReference type="NCBIfam" id="NF004833">
    <property type="entry name" value="PRK06185.1-1"/>
    <property type="match status" value="1"/>
</dbReference>
<organism evidence="4 5">
    <name type="scientific">Nocardiopsis alba</name>
    <dbReference type="NCBI Taxonomy" id="53437"/>
    <lineage>
        <taxon>Bacteria</taxon>
        <taxon>Bacillati</taxon>
        <taxon>Actinomycetota</taxon>
        <taxon>Actinomycetes</taxon>
        <taxon>Streptosporangiales</taxon>
        <taxon>Nocardiopsidaceae</taxon>
        <taxon>Nocardiopsis</taxon>
    </lineage>
</organism>
<reference evidence="4 5" key="1">
    <citation type="journal article" date="2019" name="Nat. Commun.">
        <title>The antimicrobial potential of Streptomyces from insect microbiomes.</title>
        <authorList>
            <person name="Chevrette M.G."/>
            <person name="Carlson C.M."/>
            <person name="Ortega H.E."/>
            <person name="Thomas C."/>
            <person name="Ananiev G.E."/>
            <person name="Barns K.J."/>
            <person name="Book A.J."/>
            <person name="Cagnazzo J."/>
            <person name="Carlos C."/>
            <person name="Flanigan W."/>
            <person name="Grubbs K.J."/>
            <person name="Horn H.A."/>
            <person name="Hoffmann F.M."/>
            <person name="Klassen J.L."/>
            <person name="Knack J.J."/>
            <person name="Lewin G.R."/>
            <person name="McDonald B.R."/>
            <person name="Muller L."/>
            <person name="Melo W.G.P."/>
            <person name="Pinto-Tomas A.A."/>
            <person name="Schmitz A."/>
            <person name="Wendt-Pienkowski E."/>
            <person name="Wildman S."/>
            <person name="Zhao M."/>
            <person name="Zhang F."/>
            <person name="Bugni T.S."/>
            <person name="Andes D.R."/>
            <person name="Pupo M.T."/>
            <person name="Currie C.R."/>
        </authorList>
    </citation>
    <scope>NUCLEOTIDE SEQUENCE [LARGE SCALE GENOMIC DNA]</scope>
    <source>
        <strain evidence="4 5">SID5840</strain>
    </source>
</reference>
<evidence type="ECO:0000256" key="1">
    <source>
        <dbReference type="ARBA" id="ARBA00023002"/>
    </source>
</evidence>
<dbReference type="SUPFAM" id="SSF51905">
    <property type="entry name" value="FAD/NAD(P)-binding domain"/>
    <property type="match status" value="1"/>
</dbReference>
<protein>
    <submittedName>
        <fullName evidence="4">FAD-dependent oxidoreductase</fullName>
    </submittedName>
</protein>
<evidence type="ECO:0000313" key="6">
    <source>
        <dbReference type="Proteomes" id="UP001585053"/>
    </source>
</evidence>
<gene>
    <name evidence="4" type="ORF">GTW20_09375</name>
    <name evidence="3" type="ORF">VSQ78_22735</name>
</gene>
<dbReference type="AlphaFoldDB" id="A0A7K2IRL9"/>
<evidence type="ECO:0000313" key="5">
    <source>
        <dbReference type="Proteomes" id="UP000467124"/>
    </source>
</evidence>
<feature type="domain" description="FAD-binding" evidence="2">
    <location>
        <begin position="4"/>
        <end position="331"/>
    </location>
</feature>
<dbReference type="EMBL" id="JAYMRS010000011">
    <property type="protein sequence ID" value="MFB8770526.1"/>
    <property type="molecule type" value="Genomic_DNA"/>
</dbReference>
<evidence type="ECO:0000313" key="3">
    <source>
        <dbReference type="EMBL" id="MFB8770526.1"/>
    </source>
</evidence>
<reference evidence="3 6" key="2">
    <citation type="submission" date="2024-01" db="EMBL/GenBank/DDBJ databases">
        <title>Genome mining of biosynthetic gene clusters to explore secondary metabolites of Streptomyces sp.</title>
        <authorList>
            <person name="Baig A."/>
            <person name="Ajitkumar Shintre N."/>
            <person name="Kumar H."/>
            <person name="Anbarasu A."/>
            <person name="Ramaiah S."/>
        </authorList>
    </citation>
    <scope>NUCLEOTIDE SEQUENCE [LARGE SCALE GENOMIC DNA]</scope>
    <source>
        <strain evidence="3 6">A01</strain>
    </source>
</reference>
<dbReference type="NCBIfam" id="NF004834">
    <property type="entry name" value="PRK06185.1-3"/>
    <property type="match status" value="1"/>
</dbReference>
<dbReference type="PANTHER" id="PTHR43476:SF5">
    <property type="entry name" value="FAD-DEPENDENT MONOOXYGENASE"/>
    <property type="match status" value="1"/>
</dbReference>
<dbReference type="EMBL" id="WWHY01000001">
    <property type="protein sequence ID" value="MYR32477.1"/>
    <property type="molecule type" value="Genomic_DNA"/>
</dbReference>